<evidence type="ECO:0000259" key="21">
    <source>
        <dbReference type="PROSITE" id="PS50125"/>
    </source>
</evidence>
<dbReference type="HOGENOM" id="CLU_000445_85_1_3"/>
<dbReference type="PROSITE" id="PS00452">
    <property type="entry name" value="GUANYLATE_CYCLASE_1"/>
    <property type="match status" value="1"/>
</dbReference>
<dbReference type="eggNOG" id="COG2202">
    <property type="taxonomic scope" value="Bacteria"/>
</dbReference>
<dbReference type="Gene3D" id="3.30.450.20">
    <property type="entry name" value="PAS domain"/>
    <property type="match status" value="2"/>
</dbReference>
<dbReference type="NCBIfam" id="TIGR00229">
    <property type="entry name" value="sensory_box"/>
    <property type="match status" value="2"/>
</dbReference>
<keyword evidence="5 18" id="KW-0812">Transmembrane</keyword>
<evidence type="ECO:0000256" key="8">
    <source>
        <dbReference type="ARBA" id="ARBA00022840"/>
    </source>
</evidence>
<dbReference type="InterPro" id="IPR000700">
    <property type="entry name" value="PAS-assoc_C"/>
</dbReference>
<dbReference type="SUPFAM" id="SSF55785">
    <property type="entry name" value="PYP-like sensor domain (PAS domain)"/>
    <property type="match status" value="2"/>
</dbReference>
<dbReference type="GO" id="GO:0004016">
    <property type="term" value="F:adenylate cyclase activity"/>
    <property type="evidence" value="ECO:0007669"/>
    <property type="project" value="UniProtKB-EC"/>
</dbReference>
<dbReference type="InterPro" id="IPR050401">
    <property type="entry name" value="Cyclic_nucleotide_synthase"/>
</dbReference>
<dbReference type="STRING" id="1173027.Mic7113_6168"/>
<dbReference type="GO" id="GO:0046872">
    <property type="term" value="F:metal ion binding"/>
    <property type="evidence" value="ECO:0007669"/>
    <property type="project" value="UniProtKB-KW"/>
</dbReference>
<feature type="domain" description="PAS" evidence="19">
    <location>
        <begin position="428"/>
        <end position="502"/>
    </location>
</feature>
<reference evidence="22 23" key="1">
    <citation type="submission" date="2012-06" db="EMBL/GenBank/DDBJ databases">
        <title>Finished chromosome of genome of Microcoleus sp. PCC 7113.</title>
        <authorList>
            <consortium name="US DOE Joint Genome Institute"/>
            <person name="Gugger M."/>
            <person name="Coursin T."/>
            <person name="Rippka R."/>
            <person name="Tandeau De Marsac N."/>
            <person name="Huntemann M."/>
            <person name="Wei C.-L."/>
            <person name="Han J."/>
            <person name="Detter J.C."/>
            <person name="Han C."/>
            <person name="Tapia R."/>
            <person name="Chen A."/>
            <person name="Kyrpides N."/>
            <person name="Mavromatis K."/>
            <person name="Markowitz V."/>
            <person name="Szeto E."/>
            <person name="Ivanova N."/>
            <person name="Pagani I."/>
            <person name="Pati A."/>
            <person name="Goodwin L."/>
            <person name="Nordberg H.P."/>
            <person name="Cantor M.N."/>
            <person name="Hua S.X."/>
            <person name="Woyke T."/>
            <person name="Kerfeld C.A."/>
        </authorList>
    </citation>
    <scope>NUCLEOTIDE SEQUENCE [LARGE SCALE GENOMIC DNA]</scope>
    <source>
        <strain evidence="22 23">PCC 7113</strain>
    </source>
</reference>
<evidence type="ECO:0000313" key="23">
    <source>
        <dbReference type="Proteomes" id="UP000010471"/>
    </source>
</evidence>
<evidence type="ECO:0000256" key="14">
    <source>
        <dbReference type="ARBA" id="ARBA00032597"/>
    </source>
</evidence>
<dbReference type="RefSeq" id="WP_015185889.1">
    <property type="nucleotide sequence ID" value="NC_019738.1"/>
</dbReference>
<dbReference type="InterPro" id="IPR013767">
    <property type="entry name" value="PAS_fold"/>
</dbReference>
<keyword evidence="8" id="KW-0067">ATP-binding</keyword>
<evidence type="ECO:0000256" key="1">
    <source>
        <dbReference type="ARBA" id="ARBA00001593"/>
    </source>
</evidence>
<feature type="transmembrane region" description="Helical" evidence="18">
    <location>
        <begin position="12"/>
        <end position="31"/>
    </location>
</feature>
<evidence type="ECO:0000256" key="2">
    <source>
        <dbReference type="ARBA" id="ARBA00004370"/>
    </source>
</evidence>
<dbReference type="PANTHER" id="PTHR11920">
    <property type="entry name" value="GUANYLYL CYCLASE"/>
    <property type="match status" value="1"/>
</dbReference>
<evidence type="ECO:0000256" key="13">
    <source>
        <dbReference type="ARBA" id="ARBA00023239"/>
    </source>
</evidence>
<dbReference type="Gene3D" id="3.30.70.1230">
    <property type="entry name" value="Nucleotide cyclase"/>
    <property type="match status" value="1"/>
</dbReference>
<keyword evidence="13 17" id="KW-0456">Lyase</keyword>
<evidence type="ECO:0000313" key="22">
    <source>
        <dbReference type="EMBL" id="AFZ21760.1"/>
    </source>
</evidence>
<protein>
    <recommendedName>
        <fullName evidence="4">Adenylate cyclase</fullName>
        <ecNumber evidence="3">4.6.1.1</ecNumber>
    </recommendedName>
    <alternativeName>
        <fullName evidence="14">ATP pyrophosphate-lyase</fullName>
    </alternativeName>
    <alternativeName>
        <fullName evidence="15">Adenylyl cyclase</fullName>
    </alternativeName>
</protein>
<dbReference type="EMBL" id="CP003630">
    <property type="protein sequence ID" value="AFZ21760.1"/>
    <property type="molecule type" value="Genomic_DNA"/>
</dbReference>
<dbReference type="GO" id="GO:0006171">
    <property type="term" value="P:cAMP biosynthetic process"/>
    <property type="evidence" value="ECO:0007669"/>
    <property type="project" value="UniProtKB-KW"/>
</dbReference>
<keyword evidence="9" id="KW-0460">Magnesium</keyword>
<name>K9WMX1_9CYAN</name>
<accession>K9WMX1</accession>
<proteinExistence type="inferred from homology"/>
<feature type="domain" description="PAC" evidence="20">
    <location>
        <begin position="632"/>
        <end position="684"/>
    </location>
</feature>
<evidence type="ECO:0000256" key="17">
    <source>
        <dbReference type="RuleBase" id="RU000405"/>
    </source>
</evidence>
<evidence type="ECO:0000256" key="15">
    <source>
        <dbReference type="ARBA" id="ARBA00032637"/>
    </source>
</evidence>
<keyword evidence="11" id="KW-0115">cAMP biosynthesis</keyword>
<dbReference type="PANTHER" id="PTHR11920:SF335">
    <property type="entry name" value="GUANYLATE CYCLASE"/>
    <property type="match status" value="1"/>
</dbReference>
<dbReference type="KEGG" id="mic:Mic7113_6168"/>
<organism evidence="22 23">
    <name type="scientific">Allocoleopsis franciscana PCC 7113</name>
    <dbReference type="NCBI Taxonomy" id="1173027"/>
    <lineage>
        <taxon>Bacteria</taxon>
        <taxon>Bacillati</taxon>
        <taxon>Cyanobacteriota</taxon>
        <taxon>Cyanophyceae</taxon>
        <taxon>Coleofasciculales</taxon>
        <taxon>Coleofasciculaceae</taxon>
        <taxon>Allocoleopsis</taxon>
        <taxon>Allocoleopsis franciscana</taxon>
    </lineage>
</organism>
<feature type="domain" description="Guanylate cyclase" evidence="21">
    <location>
        <begin position="720"/>
        <end position="847"/>
    </location>
</feature>
<evidence type="ECO:0000256" key="11">
    <source>
        <dbReference type="ARBA" id="ARBA00022998"/>
    </source>
</evidence>
<dbReference type="Proteomes" id="UP000010471">
    <property type="component" value="Chromosome"/>
</dbReference>
<dbReference type="Pfam" id="PF00211">
    <property type="entry name" value="Guanylate_cyc"/>
    <property type="match status" value="1"/>
</dbReference>
<dbReference type="PROSITE" id="PS50125">
    <property type="entry name" value="GUANYLATE_CYCLASE_2"/>
    <property type="match status" value="1"/>
</dbReference>
<dbReference type="SMART" id="SM00091">
    <property type="entry name" value="PAS"/>
    <property type="match status" value="2"/>
</dbReference>
<dbReference type="GO" id="GO:0005886">
    <property type="term" value="C:plasma membrane"/>
    <property type="evidence" value="ECO:0007669"/>
    <property type="project" value="UniProtKB-ARBA"/>
</dbReference>
<keyword evidence="7" id="KW-0547">Nucleotide-binding</keyword>
<dbReference type="EC" id="4.6.1.1" evidence="3"/>
<dbReference type="InterPro" id="IPR013656">
    <property type="entry name" value="PAS_4"/>
</dbReference>
<comment type="subcellular location">
    <subcellularLocation>
        <location evidence="2">Membrane</location>
    </subcellularLocation>
</comment>
<feature type="transmembrane region" description="Helical" evidence="18">
    <location>
        <begin position="349"/>
        <end position="368"/>
    </location>
</feature>
<feature type="transmembrane region" description="Helical" evidence="18">
    <location>
        <begin position="325"/>
        <end position="342"/>
    </location>
</feature>
<dbReference type="PROSITE" id="PS50112">
    <property type="entry name" value="PAS"/>
    <property type="match status" value="2"/>
</dbReference>
<evidence type="ECO:0000256" key="9">
    <source>
        <dbReference type="ARBA" id="ARBA00022842"/>
    </source>
</evidence>
<evidence type="ECO:0000256" key="12">
    <source>
        <dbReference type="ARBA" id="ARBA00023136"/>
    </source>
</evidence>
<evidence type="ECO:0000256" key="6">
    <source>
        <dbReference type="ARBA" id="ARBA00022723"/>
    </source>
</evidence>
<evidence type="ECO:0000259" key="19">
    <source>
        <dbReference type="PROSITE" id="PS50112"/>
    </source>
</evidence>
<dbReference type="CDD" id="cd07302">
    <property type="entry name" value="CHD"/>
    <property type="match status" value="1"/>
</dbReference>
<dbReference type="SMART" id="SM00044">
    <property type="entry name" value="CYCc"/>
    <property type="match status" value="1"/>
</dbReference>
<gene>
    <name evidence="22" type="ORF">Mic7113_6168</name>
</gene>
<dbReference type="InterPro" id="IPR029787">
    <property type="entry name" value="Nucleotide_cyclase"/>
</dbReference>
<evidence type="ECO:0000256" key="3">
    <source>
        <dbReference type="ARBA" id="ARBA00012201"/>
    </source>
</evidence>
<dbReference type="InterPro" id="IPR000014">
    <property type="entry name" value="PAS"/>
</dbReference>
<dbReference type="PATRIC" id="fig|1173027.3.peg.6825"/>
<sequence>MWTKLKAQFLRRQSIGTIIIGVTGVVLALQWSGTLQLLESAVLDRWFRLRPLETGESRVIIVTIDEPDISRLGHWPMSDATLATLLEKLKQQQPTAIGLDFYRNLPVEPGHQELLKVFASTPNLIGIKKALSNASSPAVEPPPILQNRDQVAASDLVQDADGKVRRHLLSVRNRQGKTIMTLGTKLALAYLESKNIQPEVNGKDKTLIQMGKAKFRPLQENEGGYVRADVGGYQILSNFHKTRGGVPKISITDVLEDRIPANLMRGRIVLIGTVAASLNDNFYTPYTTNPHTFWSGVELHADLASQILSAALDGRQLLRGVPEPIEWFWVFLWSSVGTALGWRVRSPCWVVVVILAAGASLMGSAYLFFLGGWWVSAVSPFLSLVSAGLVSRGFVLWRQLQLSHQELKDYAQTLEAKVQERTQELGEKELFLRNIYDGVAESIFVVDVLEDGEFQYVGMNPAHEHLAGIQSSELQGKTPEQLFPPDAAAIVRQQYQTCIEAGETISYEECLPFQGQQTWWFTNLTPLRDKQERIYRIIGSSINITERKQAEAALQQAEEKYRSIFENADEGLFQTTPDGRYLSANPALARIYGYSDAEELIACLKNINQQLYVDKVRRAKFLALLQAQDRVSNFKSQVYRKDGSIIWVVENARIVRNAQGEPLYYEGSVVDITVRKVWEEALLYQQQCTDDLLYNILPVPIAQRLKLQESIIADSFDEVTVLFADLVNFTELSAQISATTLVDLLNKIFSVFDRLTQKHGLEKIKTIGDAYMVVGGLPTPRPDHAEAVVEMALDMQQEITRFKRHDGKPFHLRIGINTGSVVAGVIGTKKFAYDLWGDTVNVASRMESQGAAGGIQVTAATYELLKDKYVFEQRDAILVKGKGEMITYWLIGKKGAHPVSVKIRSGLWVSSEVKEFSEQRNPRSIER</sequence>
<keyword evidence="6" id="KW-0479">Metal-binding</keyword>
<dbReference type="Pfam" id="PF05226">
    <property type="entry name" value="CHASE2"/>
    <property type="match status" value="1"/>
</dbReference>
<dbReference type="SMART" id="SM01080">
    <property type="entry name" value="CHASE2"/>
    <property type="match status" value="1"/>
</dbReference>
<dbReference type="PROSITE" id="PS50113">
    <property type="entry name" value="PAC"/>
    <property type="match status" value="2"/>
</dbReference>
<dbReference type="InterPro" id="IPR018297">
    <property type="entry name" value="A/G_cyclase_CS"/>
</dbReference>
<feature type="domain" description="PAS" evidence="19">
    <location>
        <begin position="557"/>
        <end position="598"/>
    </location>
</feature>
<dbReference type="SUPFAM" id="SSF55073">
    <property type="entry name" value="Nucleotide cyclase"/>
    <property type="match status" value="1"/>
</dbReference>
<evidence type="ECO:0000256" key="5">
    <source>
        <dbReference type="ARBA" id="ARBA00022692"/>
    </source>
</evidence>
<evidence type="ECO:0000256" key="16">
    <source>
        <dbReference type="ARBA" id="ARBA00064436"/>
    </source>
</evidence>
<dbReference type="Pfam" id="PF00989">
    <property type="entry name" value="PAS"/>
    <property type="match status" value="1"/>
</dbReference>
<dbReference type="FunFam" id="3.30.70.1230:FF:000033">
    <property type="entry name" value="Adenylate cyclase"/>
    <property type="match status" value="1"/>
</dbReference>
<dbReference type="GO" id="GO:0005524">
    <property type="term" value="F:ATP binding"/>
    <property type="evidence" value="ECO:0007669"/>
    <property type="project" value="UniProtKB-KW"/>
</dbReference>
<dbReference type="InterPro" id="IPR007890">
    <property type="entry name" value="CHASE2"/>
</dbReference>
<comment type="similarity">
    <text evidence="17">Belongs to the adenylyl cyclase class-4/guanylyl cyclase family.</text>
</comment>
<dbReference type="SMART" id="SM00086">
    <property type="entry name" value="PAC"/>
    <property type="match status" value="2"/>
</dbReference>
<comment type="subunit">
    <text evidence="16">Homodimer. Can also exist as monomer.</text>
</comment>
<comment type="catalytic activity">
    <reaction evidence="1">
        <text>ATP = 3',5'-cyclic AMP + diphosphate</text>
        <dbReference type="Rhea" id="RHEA:15389"/>
        <dbReference type="ChEBI" id="CHEBI:30616"/>
        <dbReference type="ChEBI" id="CHEBI:33019"/>
        <dbReference type="ChEBI" id="CHEBI:58165"/>
        <dbReference type="EC" id="4.6.1.1"/>
    </reaction>
</comment>
<keyword evidence="10 18" id="KW-1133">Transmembrane helix</keyword>
<evidence type="ECO:0000256" key="18">
    <source>
        <dbReference type="SAM" id="Phobius"/>
    </source>
</evidence>
<evidence type="ECO:0000256" key="4">
    <source>
        <dbReference type="ARBA" id="ARBA00021420"/>
    </source>
</evidence>
<keyword evidence="23" id="KW-1185">Reference proteome</keyword>
<dbReference type="OrthoDB" id="337251at2"/>
<dbReference type="AlphaFoldDB" id="K9WMX1"/>
<dbReference type="eggNOG" id="COG2114">
    <property type="taxonomic scope" value="Bacteria"/>
</dbReference>
<evidence type="ECO:0000259" key="20">
    <source>
        <dbReference type="PROSITE" id="PS50113"/>
    </source>
</evidence>
<feature type="domain" description="PAC" evidence="20">
    <location>
        <begin position="503"/>
        <end position="556"/>
    </location>
</feature>
<dbReference type="InterPro" id="IPR001610">
    <property type="entry name" value="PAC"/>
</dbReference>
<dbReference type="eggNOG" id="COG4252">
    <property type="taxonomic scope" value="Bacteria"/>
</dbReference>
<dbReference type="GO" id="GO:0006355">
    <property type="term" value="P:regulation of DNA-templated transcription"/>
    <property type="evidence" value="ECO:0007669"/>
    <property type="project" value="InterPro"/>
</dbReference>
<dbReference type="InterPro" id="IPR035965">
    <property type="entry name" value="PAS-like_dom_sf"/>
</dbReference>
<dbReference type="Pfam" id="PF08448">
    <property type="entry name" value="PAS_4"/>
    <property type="match status" value="1"/>
</dbReference>
<evidence type="ECO:0000256" key="10">
    <source>
        <dbReference type="ARBA" id="ARBA00022989"/>
    </source>
</evidence>
<keyword evidence="12 18" id="KW-0472">Membrane</keyword>
<dbReference type="GO" id="GO:0035556">
    <property type="term" value="P:intracellular signal transduction"/>
    <property type="evidence" value="ECO:0007669"/>
    <property type="project" value="InterPro"/>
</dbReference>
<dbReference type="CDD" id="cd00130">
    <property type="entry name" value="PAS"/>
    <property type="match status" value="2"/>
</dbReference>
<dbReference type="InterPro" id="IPR001054">
    <property type="entry name" value="A/G_cyclase"/>
</dbReference>
<evidence type="ECO:0000256" key="7">
    <source>
        <dbReference type="ARBA" id="ARBA00022741"/>
    </source>
</evidence>